<keyword evidence="3" id="KW-0378">Hydrolase</keyword>
<feature type="signal peptide" evidence="5">
    <location>
        <begin position="1"/>
        <end position="27"/>
    </location>
</feature>
<evidence type="ECO:0000313" key="8">
    <source>
        <dbReference type="EMBL" id="KZU95746.1"/>
    </source>
</evidence>
<evidence type="ECO:0000256" key="4">
    <source>
        <dbReference type="ARBA" id="ARBA00022833"/>
    </source>
</evidence>
<reference evidence="10 14" key="3">
    <citation type="submission" date="2020-12" db="EMBL/GenBank/DDBJ databases">
        <title>Whole genome sequencing of Lactobacillus plantarum PC518.</title>
        <authorList>
            <person name="Guo Q."/>
        </authorList>
    </citation>
    <scope>NUCLEOTIDE SEQUENCE [LARGE SCALE GENOMIC DNA]</scope>
    <source>
        <strain evidence="10 14">PC518</strain>
    </source>
</reference>
<dbReference type="CDD" id="cd04268">
    <property type="entry name" value="ZnMc_MMP_like"/>
    <property type="match status" value="1"/>
</dbReference>
<keyword evidence="10" id="KW-0482">Metalloprotease</keyword>
<evidence type="ECO:0000313" key="12">
    <source>
        <dbReference type="Proteomes" id="UP000076989"/>
    </source>
</evidence>
<organism evidence="9 13">
    <name type="scientific">Lactiplantibacillus plantarum</name>
    <name type="common">Lactobacillus plantarum</name>
    <dbReference type="NCBI Taxonomy" id="1590"/>
    <lineage>
        <taxon>Bacteria</taxon>
        <taxon>Bacillati</taxon>
        <taxon>Bacillota</taxon>
        <taxon>Bacilli</taxon>
        <taxon>Lactobacillales</taxon>
        <taxon>Lactobacillaceae</taxon>
        <taxon>Lactiplantibacillus</taxon>
    </lineage>
</organism>
<dbReference type="Proteomes" id="UP000076882">
    <property type="component" value="Unassembled WGS sequence"/>
</dbReference>
<dbReference type="EMBL" id="LUXM01000025">
    <property type="protein sequence ID" value="KZU95746.1"/>
    <property type="molecule type" value="Genomic_DNA"/>
</dbReference>
<dbReference type="Proteomes" id="UP000076989">
    <property type="component" value="Unassembled WGS sequence"/>
</dbReference>
<dbReference type="GO" id="GO:0006508">
    <property type="term" value="P:proteolysis"/>
    <property type="evidence" value="ECO:0007669"/>
    <property type="project" value="UniProtKB-KW"/>
</dbReference>
<evidence type="ECO:0000256" key="1">
    <source>
        <dbReference type="ARBA" id="ARBA00022670"/>
    </source>
</evidence>
<dbReference type="SUPFAM" id="SSF55486">
    <property type="entry name" value="Metalloproteases ('zincins'), catalytic domain"/>
    <property type="match status" value="1"/>
</dbReference>
<dbReference type="Gene3D" id="3.40.390.10">
    <property type="entry name" value="Collagenase (Catalytic Domain)"/>
    <property type="match status" value="1"/>
</dbReference>
<sequence>MRFPKRIFSTLATISLTTSFGLLSANASTKATTPMLGYRYDKQAANYQDLSSSDYYKDVWNNATASWKKAGFTWTKAATAKTTVSSYDGSSDMTLAGYNSVSYNKSTGEITSSKVRINRAVFEKYNYTKAERTNVAEHELGHALGIGHNNTDSVSVMNPANRYYTIQACDINGMKARYATTTTFDSVPNNPGEIITVTEYLHVQPKITNITTNYSSQSHSLILKGRAIGIEHLTLTYQGKKVRTVNVKSGQFKFAQQFKGYGDFKLMKGQQVLATIPSQQYATPKVKVTSAERTTKGIYYTLIGSRDATINIAQNGQVIKTIKNASATTKVFIPNAKIKNSTRGLTVTQRVTNKKTSQAVQLPPLKVNIKQVTNF</sequence>
<name>A0A0M3QBU5_LACPN</name>
<dbReference type="EMBL" id="LUWI01000022">
    <property type="protein sequence ID" value="KZU03641.1"/>
    <property type="molecule type" value="Genomic_DNA"/>
</dbReference>
<gene>
    <name evidence="10" type="ORF">JH395_02665</name>
    <name evidence="8" type="ORF">Lp19_1335</name>
    <name evidence="9" type="ORF">LPJSA22_02749</name>
    <name evidence="7" type="ORF">Nizo2260_1881</name>
</gene>
<evidence type="ECO:0000256" key="2">
    <source>
        <dbReference type="ARBA" id="ARBA00022723"/>
    </source>
</evidence>
<keyword evidence="5" id="KW-0732">Signal</keyword>
<feature type="chain" id="PRO_5015043252" evidence="5">
    <location>
        <begin position="28"/>
        <end position="375"/>
    </location>
</feature>
<evidence type="ECO:0000313" key="9">
    <source>
        <dbReference type="EMBL" id="ODO62731.1"/>
    </source>
</evidence>
<reference evidence="9 13" key="2">
    <citation type="submission" date="2016-08" db="EMBL/GenBank/DDBJ databases">
        <title>Genome sequencing of Lactobacillus plantarum JSA22, isolated from fermented soybean paste.</title>
        <authorList>
            <person name="Choi H.S."/>
        </authorList>
    </citation>
    <scope>NUCLEOTIDE SEQUENCE [LARGE SCALE GENOMIC DNA]</scope>
    <source>
        <strain evidence="9 13">JSA22</strain>
    </source>
</reference>
<dbReference type="Proteomes" id="UP000094892">
    <property type="component" value="Unassembled WGS sequence"/>
</dbReference>
<feature type="domain" description="Peptidase M10 metallopeptidase" evidence="6">
    <location>
        <begin position="127"/>
        <end position="178"/>
    </location>
</feature>
<keyword evidence="4" id="KW-0862">Zinc</keyword>
<evidence type="ECO:0000313" key="13">
    <source>
        <dbReference type="Proteomes" id="UP000094892"/>
    </source>
</evidence>
<evidence type="ECO:0000259" key="6">
    <source>
        <dbReference type="Pfam" id="PF00413"/>
    </source>
</evidence>
<dbReference type="GO" id="GO:0004222">
    <property type="term" value="F:metalloendopeptidase activity"/>
    <property type="evidence" value="ECO:0007669"/>
    <property type="project" value="InterPro"/>
</dbReference>
<dbReference type="GO" id="GO:0031012">
    <property type="term" value="C:extracellular matrix"/>
    <property type="evidence" value="ECO:0007669"/>
    <property type="project" value="InterPro"/>
</dbReference>
<evidence type="ECO:0000313" key="7">
    <source>
        <dbReference type="EMBL" id="KZU03641.1"/>
    </source>
</evidence>
<dbReference type="RefSeq" id="WP_003642296.1">
    <property type="nucleotide sequence ID" value="NZ_AP028145.1"/>
</dbReference>
<dbReference type="Pfam" id="PF00413">
    <property type="entry name" value="Peptidase_M10"/>
    <property type="match status" value="1"/>
</dbReference>
<evidence type="ECO:0000313" key="11">
    <source>
        <dbReference type="Proteomes" id="UP000076882"/>
    </source>
</evidence>
<reference evidence="11 12" key="1">
    <citation type="submission" date="2016-03" db="EMBL/GenBank/DDBJ databases">
        <title>Comparative genomics of 54 Lactobacillus plantarum strains reveals genomic uncoupling from niche constraints.</title>
        <authorList>
            <person name="Martino M.E."/>
        </authorList>
    </citation>
    <scope>NUCLEOTIDE SEQUENCE [LARGE SCALE GENOMIC DNA]</scope>
    <source>
        <strain evidence="8 11">19.1</strain>
        <strain evidence="7 12">Nizo2260</strain>
    </source>
</reference>
<keyword evidence="2" id="KW-0479">Metal-binding</keyword>
<dbReference type="EMBL" id="MCOL01000001">
    <property type="protein sequence ID" value="ODO62731.1"/>
    <property type="molecule type" value="Genomic_DNA"/>
</dbReference>
<dbReference type="EMBL" id="CP066817">
    <property type="protein sequence ID" value="QQM61475.1"/>
    <property type="molecule type" value="Genomic_DNA"/>
</dbReference>
<dbReference type="InterPro" id="IPR024079">
    <property type="entry name" value="MetalloPept_cat_dom_sf"/>
</dbReference>
<dbReference type="Proteomes" id="UP000595466">
    <property type="component" value="Chromosome"/>
</dbReference>
<dbReference type="PATRIC" id="fig|1590.142.peg.2729"/>
<dbReference type="InterPro" id="IPR001818">
    <property type="entry name" value="Pept_M10_metallopeptidase"/>
</dbReference>
<dbReference type="KEGG" id="lpb:SH83_12735"/>
<evidence type="ECO:0000313" key="14">
    <source>
        <dbReference type="Proteomes" id="UP000595466"/>
    </source>
</evidence>
<dbReference type="AlphaFoldDB" id="A0A0M3QBU5"/>
<evidence type="ECO:0000313" key="10">
    <source>
        <dbReference type="EMBL" id="QQM61475.1"/>
    </source>
</evidence>
<dbReference type="GO" id="GO:0008270">
    <property type="term" value="F:zinc ion binding"/>
    <property type="evidence" value="ECO:0007669"/>
    <property type="project" value="InterPro"/>
</dbReference>
<evidence type="ECO:0000256" key="3">
    <source>
        <dbReference type="ARBA" id="ARBA00022801"/>
    </source>
</evidence>
<evidence type="ECO:0000256" key="5">
    <source>
        <dbReference type="SAM" id="SignalP"/>
    </source>
</evidence>
<proteinExistence type="predicted"/>
<keyword evidence="1 8" id="KW-0645">Protease</keyword>
<accession>A0A0M3QBU5</accession>
<protein>
    <submittedName>
        <fullName evidence="10">Matrixin family metalloprotease</fullName>
    </submittedName>
    <submittedName>
        <fullName evidence="8">Putative Zn-dependent protease</fullName>
    </submittedName>
</protein>